<dbReference type="AlphaFoldDB" id="A0A245ZNJ1"/>
<evidence type="ECO:0000313" key="1">
    <source>
        <dbReference type="EMBL" id="OWK31310.1"/>
    </source>
</evidence>
<organism evidence="1 2">
    <name type="scientific">Sphingomonas dokdonensis</name>
    <dbReference type="NCBI Taxonomy" id="344880"/>
    <lineage>
        <taxon>Bacteria</taxon>
        <taxon>Pseudomonadati</taxon>
        <taxon>Pseudomonadota</taxon>
        <taxon>Alphaproteobacteria</taxon>
        <taxon>Sphingomonadales</taxon>
        <taxon>Sphingomonadaceae</taxon>
        <taxon>Sphingomonas</taxon>
    </lineage>
</organism>
<dbReference type="Proteomes" id="UP000197290">
    <property type="component" value="Unassembled WGS sequence"/>
</dbReference>
<protein>
    <submittedName>
        <fullName evidence="1">Uncharacterized protein</fullName>
    </submittedName>
</protein>
<name>A0A245ZNJ1_9SPHN</name>
<sequence length="247" mass="27496">MTDNNLTVWIRHGLIRPHGERSGRGNARRYPFYEANIAAILLHLHRFNASIETMKGIAGIYRDALAWGLSFGYSPDQMHIFLVMLHEPIFQYALKRERTGEFDEIAFSRAIRTHIINSEIEAGIDQSSPEEAQAAIAAAGNDERLVGKPLIDFAKSVGVDDWEQHASAFADLLSQPRAQSLPCPVFFWKTESGWRRGESIEGQLIASNRDGAFVTIAVDMLGVFFRLWNKGEESGGASGSHAELQVP</sequence>
<reference evidence="1 2" key="1">
    <citation type="submission" date="2017-03" db="EMBL/GenBank/DDBJ databases">
        <title>Genome sequence of Sphingomonas dokdonensis DSM 21029.</title>
        <authorList>
            <person name="Poehlein A."/>
            <person name="Wuebbeler J.H."/>
            <person name="Steinbuechel A."/>
            <person name="Daniel R."/>
        </authorList>
    </citation>
    <scope>NUCLEOTIDE SEQUENCE [LARGE SCALE GENOMIC DNA]</scope>
    <source>
        <strain evidence="1 2">DSM 21029</strain>
    </source>
</reference>
<keyword evidence="2" id="KW-1185">Reference proteome</keyword>
<accession>A0A245ZNJ1</accession>
<dbReference type="RefSeq" id="WP_143559600.1">
    <property type="nucleotide sequence ID" value="NZ_NBBI01000002.1"/>
</dbReference>
<proteinExistence type="predicted"/>
<evidence type="ECO:0000313" key="2">
    <source>
        <dbReference type="Proteomes" id="UP000197290"/>
    </source>
</evidence>
<dbReference type="EMBL" id="NBBI01000002">
    <property type="protein sequence ID" value="OWK31310.1"/>
    <property type="molecule type" value="Genomic_DNA"/>
</dbReference>
<gene>
    <name evidence="1" type="ORF">SPDO_13170</name>
</gene>
<comment type="caution">
    <text evidence="1">The sequence shown here is derived from an EMBL/GenBank/DDBJ whole genome shotgun (WGS) entry which is preliminary data.</text>
</comment>